<dbReference type="AlphaFoldDB" id="A0A0F9SG72"/>
<keyword evidence="1" id="KW-0812">Transmembrane</keyword>
<organism evidence="2">
    <name type="scientific">marine sediment metagenome</name>
    <dbReference type="NCBI Taxonomy" id="412755"/>
    <lineage>
        <taxon>unclassified sequences</taxon>
        <taxon>metagenomes</taxon>
        <taxon>ecological metagenomes</taxon>
    </lineage>
</organism>
<dbReference type="EMBL" id="LAZR01002570">
    <property type="protein sequence ID" value="KKN28358.1"/>
    <property type="molecule type" value="Genomic_DNA"/>
</dbReference>
<feature type="transmembrane region" description="Helical" evidence="1">
    <location>
        <begin position="16"/>
        <end position="35"/>
    </location>
</feature>
<proteinExistence type="predicted"/>
<evidence type="ECO:0000256" key="1">
    <source>
        <dbReference type="SAM" id="Phobius"/>
    </source>
</evidence>
<reference evidence="2" key="1">
    <citation type="journal article" date="2015" name="Nature">
        <title>Complex archaea that bridge the gap between prokaryotes and eukaryotes.</title>
        <authorList>
            <person name="Spang A."/>
            <person name="Saw J.H."/>
            <person name="Jorgensen S.L."/>
            <person name="Zaremba-Niedzwiedzka K."/>
            <person name="Martijn J."/>
            <person name="Lind A.E."/>
            <person name="van Eijk R."/>
            <person name="Schleper C."/>
            <person name="Guy L."/>
            <person name="Ettema T.J."/>
        </authorList>
    </citation>
    <scope>NUCLEOTIDE SEQUENCE</scope>
</reference>
<name>A0A0F9SG72_9ZZZZ</name>
<feature type="transmembrane region" description="Helical" evidence="1">
    <location>
        <begin position="47"/>
        <end position="69"/>
    </location>
</feature>
<comment type="caution">
    <text evidence="2">The sequence shown here is derived from an EMBL/GenBank/DDBJ whole genome shotgun (WGS) entry which is preliminary data.</text>
</comment>
<gene>
    <name evidence="2" type="ORF">LCGC14_0854840</name>
</gene>
<accession>A0A0F9SG72</accession>
<sequence>MKTIYVTEKMKKMIQYWFNIFTLIFIPFLMIHFSSEGFISDIFPNGYILIGLFGYLLYFLYIAFLVGYLPTKLIEIKTISREQSKS</sequence>
<evidence type="ECO:0000313" key="2">
    <source>
        <dbReference type="EMBL" id="KKN28358.1"/>
    </source>
</evidence>
<protein>
    <submittedName>
        <fullName evidence="2">Uncharacterized protein</fullName>
    </submittedName>
</protein>
<keyword evidence="1" id="KW-1133">Transmembrane helix</keyword>
<keyword evidence="1" id="KW-0472">Membrane</keyword>